<dbReference type="Proteomes" id="UP001158576">
    <property type="component" value="Chromosome 2"/>
</dbReference>
<name>A0ABN7T3W1_OIKDI</name>
<protein>
    <submittedName>
        <fullName evidence="2">Oidioi.mRNA.OKI2018_I69.chr2.g4772.t1.cds</fullName>
    </submittedName>
</protein>
<evidence type="ECO:0000256" key="1">
    <source>
        <dbReference type="SAM" id="MobiDB-lite"/>
    </source>
</evidence>
<proteinExistence type="predicted"/>
<organism evidence="2 3">
    <name type="scientific">Oikopleura dioica</name>
    <name type="common">Tunicate</name>
    <dbReference type="NCBI Taxonomy" id="34765"/>
    <lineage>
        <taxon>Eukaryota</taxon>
        <taxon>Metazoa</taxon>
        <taxon>Chordata</taxon>
        <taxon>Tunicata</taxon>
        <taxon>Appendicularia</taxon>
        <taxon>Copelata</taxon>
        <taxon>Oikopleuridae</taxon>
        <taxon>Oikopleura</taxon>
    </lineage>
</organism>
<feature type="region of interest" description="Disordered" evidence="1">
    <location>
        <begin position="48"/>
        <end position="87"/>
    </location>
</feature>
<dbReference type="EMBL" id="OU015567">
    <property type="protein sequence ID" value="CAG5110362.1"/>
    <property type="molecule type" value="Genomic_DNA"/>
</dbReference>
<accession>A0ABN7T3W1</accession>
<evidence type="ECO:0000313" key="2">
    <source>
        <dbReference type="EMBL" id="CAG5110362.1"/>
    </source>
</evidence>
<gene>
    <name evidence="2" type="ORF">OKIOD_LOCUS13537</name>
</gene>
<keyword evidence="3" id="KW-1185">Reference proteome</keyword>
<feature type="compositionally biased region" description="Acidic residues" evidence="1">
    <location>
        <begin position="76"/>
        <end position="86"/>
    </location>
</feature>
<reference evidence="2 3" key="1">
    <citation type="submission" date="2021-04" db="EMBL/GenBank/DDBJ databases">
        <authorList>
            <person name="Bliznina A."/>
        </authorList>
    </citation>
    <scope>NUCLEOTIDE SEQUENCE [LARGE SCALE GENOMIC DNA]</scope>
</reference>
<feature type="compositionally biased region" description="Basic and acidic residues" evidence="1">
    <location>
        <begin position="48"/>
        <end position="60"/>
    </location>
</feature>
<evidence type="ECO:0000313" key="3">
    <source>
        <dbReference type="Proteomes" id="UP001158576"/>
    </source>
</evidence>
<sequence length="122" mass="14270">MQLKLVQKYSDVAEKGTEVAARVPNAENQRRRLHRVVNRILQQKIAAKRELIGKNEENEQKRRKNEKNSQLSIPAEDSEESDDEYEMISTLCEPVTRKERGNYAIVKLTKNTFLRVEDKEDN</sequence>